<keyword evidence="3" id="KW-0333">Golgi apparatus</keyword>
<evidence type="ECO:0008006" key="11">
    <source>
        <dbReference type="Google" id="ProtNLM"/>
    </source>
</evidence>
<dbReference type="Pfam" id="PF23604">
    <property type="entry name" value="Ig_TRAPPC10"/>
    <property type="match status" value="1"/>
</dbReference>
<dbReference type="Pfam" id="PF23036">
    <property type="entry name" value="TRAPPC10_1st"/>
    <property type="match status" value="1"/>
</dbReference>
<dbReference type="GO" id="GO:0006891">
    <property type="term" value="P:intra-Golgi vesicle-mediated transport"/>
    <property type="evidence" value="ECO:0007669"/>
    <property type="project" value="TreeGrafter"/>
</dbReference>
<dbReference type="InterPro" id="IPR056913">
    <property type="entry name" value="TRAPPC10/Trs130_N"/>
</dbReference>
<dbReference type="PANTHER" id="PTHR13251">
    <property type="entry name" value="EPILEPSY HOLOPROSENCEPHALY CANDIDATE 1/TMEM1"/>
    <property type="match status" value="1"/>
</dbReference>
<gene>
    <name evidence="9" type="ORF">PMEA_00016466</name>
</gene>
<name>A0AAU9VT45_9CNID</name>
<dbReference type="Pfam" id="PF11817">
    <property type="entry name" value="Foie-gras_1"/>
    <property type="match status" value="1"/>
</dbReference>
<feature type="domain" description="TRAPPC10/Trs130 N-terminal" evidence="7">
    <location>
        <begin position="4"/>
        <end position="322"/>
    </location>
</feature>
<evidence type="ECO:0000259" key="5">
    <source>
        <dbReference type="Pfam" id="PF11817"/>
    </source>
</evidence>
<dbReference type="InterPro" id="IPR045126">
    <property type="entry name" value="TRAPPC10/Trs130"/>
</dbReference>
<evidence type="ECO:0000313" key="10">
    <source>
        <dbReference type="Proteomes" id="UP001159428"/>
    </source>
</evidence>
<dbReference type="PANTHER" id="PTHR13251:SF3">
    <property type="entry name" value="TRAFFICKING PROTEIN PARTICLE COMPLEX SUBUNIT 10"/>
    <property type="match status" value="1"/>
</dbReference>
<dbReference type="GO" id="GO:1990071">
    <property type="term" value="C:TRAPPII protein complex"/>
    <property type="evidence" value="ECO:0007669"/>
    <property type="project" value="InterPro"/>
</dbReference>
<feature type="domain" description="TRAPPC10/Trs130 C-terminal" evidence="6">
    <location>
        <begin position="1080"/>
        <end position="1196"/>
    </location>
</feature>
<comment type="subcellular location">
    <subcellularLocation>
        <location evidence="1">Golgi apparatus</location>
    </subcellularLocation>
</comment>
<comment type="caution">
    <text evidence="9">The sequence shown here is derived from an EMBL/GenBank/DDBJ whole genome shotgun (WGS) entry which is preliminary data.</text>
</comment>
<organism evidence="9 10">
    <name type="scientific">Pocillopora meandrina</name>
    <dbReference type="NCBI Taxonomy" id="46732"/>
    <lineage>
        <taxon>Eukaryota</taxon>
        <taxon>Metazoa</taxon>
        <taxon>Cnidaria</taxon>
        <taxon>Anthozoa</taxon>
        <taxon>Hexacorallia</taxon>
        <taxon>Scleractinia</taxon>
        <taxon>Astrocoeniina</taxon>
        <taxon>Pocilloporidae</taxon>
        <taxon>Pocillopora</taxon>
    </lineage>
</organism>
<dbReference type="GO" id="GO:0005829">
    <property type="term" value="C:cytosol"/>
    <property type="evidence" value="ECO:0007669"/>
    <property type="project" value="GOC"/>
</dbReference>
<keyword evidence="10" id="KW-1185">Reference proteome</keyword>
<dbReference type="Pfam" id="PF12584">
    <property type="entry name" value="TRAPPC10"/>
    <property type="match status" value="1"/>
</dbReference>
<evidence type="ECO:0000256" key="3">
    <source>
        <dbReference type="ARBA" id="ARBA00023034"/>
    </source>
</evidence>
<evidence type="ECO:0000313" key="9">
    <source>
        <dbReference type="EMBL" id="CAH3035161.1"/>
    </source>
</evidence>
<accession>A0AAU9VT45</accession>
<dbReference type="GO" id="GO:0034498">
    <property type="term" value="P:early endosome to Golgi transport"/>
    <property type="evidence" value="ECO:0007669"/>
    <property type="project" value="TreeGrafter"/>
</dbReference>
<evidence type="ECO:0000256" key="2">
    <source>
        <dbReference type="ARBA" id="ARBA00022448"/>
    </source>
</evidence>
<evidence type="ECO:0000259" key="8">
    <source>
        <dbReference type="Pfam" id="PF23604"/>
    </source>
</evidence>
<evidence type="ECO:0000259" key="6">
    <source>
        <dbReference type="Pfam" id="PF12584"/>
    </source>
</evidence>
<evidence type="ECO:0000259" key="7">
    <source>
        <dbReference type="Pfam" id="PF23036"/>
    </source>
</evidence>
<proteinExistence type="predicted"/>
<reference evidence="9 10" key="1">
    <citation type="submission" date="2022-05" db="EMBL/GenBank/DDBJ databases">
        <authorList>
            <consortium name="Genoscope - CEA"/>
            <person name="William W."/>
        </authorList>
    </citation>
    <scope>NUCLEOTIDE SEQUENCE [LARGE SCALE GENOMIC DNA]</scope>
</reference>
<keyword evidence="2" id="KW-0813">Transport</keyword>
<dbReference type="EMBL" id="CALNXJ010000003">
    <property type="protein sequence ID" value="CAH3035161.1"/>
    <property type="molecule type" value="Genomic_DNA"/>
</dbReference>
<evidence type="ECO:0000256" key="4">
    <source>
        <dbReference type="SAM" id="MobiDB-lite"/>
    </source>
</evidence>
<dbReference type="InterPro" id="IPR056917">
    <property type="entry name" value="Ig_TRAPPC10"/>
</dbReference>
<dbReference type="InterPro" id="IPR021773">
    <property type="entry name" value="TPC11"/>
</dbReference>
<protein>
    <recommendedName>
        <fullName evidence="11">Trafficking protein particle complex subunit 10</fullName>
    </recommendedName>
</protein>
<feature type="region of interest" description="Disordered" evidence="4">
    <location>
        <begin position="635"/>
        <end position="700"/>
    </location>
</feature>
<evidence type="ECO:0000256" key="1">
    <source>
        <dbReference type="ARBA" id="ARBA00004555"/>
    </source>
</evidence>
<dbReference type="InterPro" id="IPR022233">
    <property type="entry name" value="TRAPPC10/Trs130_C"/>
</dbReference>
<feature type="domain" description="Trafficking protein particle complex subunit 11" evidence="5">
    <location>
        <begin position="440"/>
        <end position="534"/>
    </location>
</feature>
<dbReference type="Proteomes" id="UP001159428">
    <property type="component" value="Unassembled WGS sequence"/>
</dbReference>
<dbReference type="AlphaFoldDB" id="A0AAU9VT45"/>
<feature type="domain" description="TRAPPC10 Ig-like" evidence="8">
    <location>
        <begin position="786"/>
        <end position="922"/>
    </location>
</feature>
<sequence>MDLKPKITCHGDKDVYNKLNPELAWRLPRESTEWRRSYGRPAKTVKLKANFVRLSEGMLMDVSSVSSASSLHKQPFFHIYWTDCQDADEFKSGVKDSITDWMKNLRERNIVDWMIIQVVAQDSLRGNKPKLTLPRSTVFDKIKSDFGGKNSERIIQLWEPFKESQATRSAESWQNLVTKLRQLLLQSFNRHLGKFEDQVRSLRERRTEPQWSFTTYFLLHEELSFVFEMLGLYEEALIQYDEIDALLTQLVINSKYKEPLDCIDVFMRDCKCFDGVLLAKSSQDFLRQLIKTQEASYVDLRNYLFSRQCILLLKLKRRAWEIAQRLLEFLHNLVHELAMDELKISMPTGGASCCIILTSLEVLKACEEQCFREDMIYSLHFALLYQYAKQKLDELGSLCGLLPDTTPTEIAQQITDTLLSGIAKTQTDGDLQPNSPSTRLQKALSSKNAFQALYLDLTERAIEVFKNIGRARAAKVLGVDLAQFYCSRGEFYRAEPLLVDAYKMYKHERWILLATQCLVKLARCQKQLKHLDKYAASCSILACEQSLPSERRSHYTQELLQVMRDTMDSAQAIIVRAEPLLRVEDVQIDLMKGIGSVGESINVKLKLFSALEEEVTCGRISFSIQTNDLKRVGSIRSSKRNRATSPPEVAENRLSSAALSEEDLSDKPVTEDQAADGEALSEVDRVEKSRPLPPRPPLLPEVKSVEELNVLTDGGDSDCCLQCFNVPLKYGVNEYNLTAQLSEPGNYFLRQLCVEIGRLDFVWPQLSLSRQSRGFAIVCDPPQINWTHERDHHLLSGLLQQVTLSVSVESGSIADGSVLEISTNAGLTFEPVQSGHAIINCLMGKEERKTAPYSVAVNMIPEDDGVPGSSVAMVTLPALGPYARIDFNLKLRASLEKQSIQEEITEHKLVFSCKWLSPVVTAELSCLFHRPFSIRHVLLSSESNRFVQVIVSGINPIDLVISAPQLIITNCSSVKVTPLHSSVEYIIVNNQEVSFLWKVDCKEGSASALECEFRTSFSPKETTDSILSSSEKRNYLYDFNVDNTKTLYTISSRVEPAEDSGKLFAGSTYKWHITFTKLFDEGTPDTSQLMYDVDSDTNTWAVNGRKNGVLSIPTGVMATSEVVLSLIPQTGGNLAMPEIKLMKYVEKDATLPQAKNIEGAGVNASETLSNQQSPLILPFTCGQVYNKTAAVRVCVLPSNNPDLAWI</sequence>